<evidence type="ECO:0000313" key="3">
    <source>
        <dbReference type="EMBL" id="SFB82882.1"/>
    </source>
</evidence>
<dbReference type="PANTHER" id="PTHR35795:SF1">
    <property type="entry name" value="BIS(5'-NUCLEOSYL)-TETRAPHOSPHATASE, SYMMETRICAL"/>
    <property type="match status" value="1"/>
</dbReference>
<dbReference type="AlphaFoldDB" id="A0A1I1E8C5"/>
<evidence type="ECO:0000256" key="1">
    <source>
        <dbReference type="ARBA" id="ARBA00022723"/>
    </source>
</evidence>
<accession>A0A1I1E8C5</accession>
<dbReference type="SUPFAM" id="SSF109604">
    <property type="entry name" value="HD-domain/PDEase-like"/>
    <property type="match status" value="1"/>
</dbReference>
<keyword evidence="4" id="KW-1185">Reference proteome</keyword>
<reference evidence="4" key="1">
    <citation type="submission" date="2016-10" db="EMBL/GenBank/DDBJ databases">
        <authorList>
            <person name="Varghese N."/>
            <person name="Submissions S."/>
        </authorList>
    </citation>
    <scope>NUCLEOTIDE SEQUENCE [LARGE SCALE GENOMIC DNA]</scope>
    <source>
        <strain evidence="4">ATCC 43811</strain>
    </source>
</reference>
<sequence length="205" mass="23681">MIQKYKENLNKPGSLNFDFLTYMLQELLPEKRFNHVQGVRSVALDLAGIFMLTQQQTYQLELAVLFHDFAKGMSQEELYSFALENNIILPQESHLAPAVYHAIVAAWIMEYCFHVADRSVINAVYFHTTGSIHLDLIGQLLYLADYLDDSRGFATAHIFQLLPQELDKALLTVVQEKIILVLKKKHYVHSDSINYYHFLLKKCSN</sequence>
<proteinExistence type="predicted"/>
<dbReference type="Proteomes" id="UP000240042">
    <property type="component" value="Unassembled WGS sequence"/>
</dbReference>
<dbReference type="GO" id="GO:0046872">
    <property type="term" value="F:metal ion binding"/>
    <property type="evidence" value="ECO:0007669"/>
    <property type="project" value="UniProtKB-KW"/>
</dbReference>
<dbReference type="PANTHER" id="PTHR35795">
    <property type="entry name" value="SLR1885 PROTEIN"/>
    <property type="match status" value="1"/>
</dbReference>
<dbReference type="Gene3D" id="1.10.3210.10">
    <property type="entry name" value="Hypothetical protein af1432"/>
    <property type="match status" value="1"/>
</dbReference>
<dbReference type="InterPro" id="IPR051094">
    <property type="entry name" value="Diverse_Catalytic_Enzymes"/>
</dbReference>
<keyword evidence="2 3" id="KW-0378">Hydrolase</keyword>
<gene>
    <name evidence="3" type="ORF">SAMN02745150_00978</name>
</gene>
<dbReference type="OrthoDB" id="5295945at2"/>
<keyword evidence="1" id="KW-0479">Metal-binding</keyword>
<organism evidence="3 4">
    <name type="scientific">Brevinema andersonii</name>
    <dbReference type="NCBI Taxonomy" id="34097"/>
    <lineage>
        <taxon>Bacteria</taxon>
        <taxon>Pseudomonadati</taxon>
        <taxon>Spirochaetota</taxon>
        <taxon>Spirochaetia</taxon>
        <taxon>Brevinematales</taxon>
        <taxon>Brevinemataceae</taxon>
        <taxon>Brevinema</taxon>
    </lineage>
</organism>
<dbReference type="STRING" id="34097.SAMN02745150_00978"/>
<dbReference type="NCBIfam" id="TIGR00488">
    <property type="entry name" value="bis(5'-nucleosyl)-tetraphosphatase (symmetrical) YqeK"/>
    <property type="match status" value="1"/>
</dbReference>
<dbReference type="GO" id="GO:0016787">
    <property type="term" value="F:hydrolase activity"/>
    <property type="evidence" value="ECO:0007669"/>
    <property type="project" value="UniProtKB-KW"/>
</dbReference>
<name>A0A1I1E8C5_BREAD</name>
<evidence type="ECO:0000313" key="4">
    <source>
        <dbReference type="Proteomes" id="UP000240042"/>
    </source>
</evidence>
<dbReference type="EMBL" id="FOKY01000008">
    <property type="protein sequence ID" value="SFB82882.1"/>
    <property type="molecule type" value="Genomic_DNA"/>
</dbReference>
<evidence type="ECO:0000256" key="2">
    <source>
        <dbReference type="ARBA" id="ARBA00022801"/>
    </source>
</evidence>
<protein>
    <submittedName>
        <fullName evidence="3">Putative HD superfamily hydrolase of NAD metabolism</fullName>
    </submittedName>
</protein>
<dbReference type="InterPro" id="IPR005249">
    <property type="entry name" value="YqeK"/>
</dbReference>
<dbReference type="RefSeq" id="WP_092319209.1">
    <property type="nucleotide sequence ID" value="NZ_FOKY01000008.1"/>
</dbReference>